<dbReference type="GO" id="GO:0035529">
    <property type="term" value="F:NADH pyrophosphatase activity"/>
    <property type="evidence" value="ECO:0007669"/>
    <property type="project" value="TreeGrafter"/>
</dbReference>
<evidence type="ECO:0000259" key="11">
    <source>
        <dbReference type="PROSITE" id="PS51462"/>
    </source>
</evidence>
<comment type="similarity">
    <text evidence="3">Belongs to the Nudix hydrolase family. NudC subfamily.</text>
</comment>
<dbReference type="InterPro" id="IPR015375">
    <property type="entry name" value="NADH_PPase-like_N"/>
</dbReference>
<dbReference type="PROSITE" id="PS51462">
    <property type="entry name" value="NUDIX"/>
    <property type="match status" value="1"/>
</dbReference>
<reference evidence="13" key="1">
    <citation type="submission" date="2016-01" db="EMBL/GenBank/DDBJ databases">
        <authorList>
            <person name="Mitreva M."/>
            <person name="Pepin K.H."/>
            <person name="Mihindukulasuriya K.A."/>
            <person name="Fulton R."/>
            <person name="Fronick C."/>
            <person name="O'Laughlin M."/>
            <person name="Miner T."/>
            <person name="Herter B."/>
            <person name="Rosa B.A."/>
            <person name="Cordes M."/>
            <person name="Tomlinson C."/>
            <person name="Wollam A."/>
            <person name="Palsikar V.B."/>
            <person name="Mardis E.R."/>
            <person name="Wilson R.K."/>
        </authorList>
    </citation>
    <scope>NUCLEOTIDE SEQUENCE [LARGE SCALE GENOMIC DNA]</scope>
    <source>
        <strain evidence="13">MJR7716</strain>
    </source>
</reference>
<evidence type="ECO:0000256" key="2">
    <source>
        <dbReference type="ARBA" id="ARBA00001947"/>
    </source>
</evidence>
<comment type="catalytic activity">
    <reaction evidence="9">
        <text>a 5'-end NAD(+)-phospho-ribonucleoside in mRNA + H2O = a 5'-end phospho-adenosine-phospho-ribonucleoside in mRNA + beta-nicotinamide D-ribonucleotide + 2 H(+)</text>
        <dbReference type="Rhea" id="RHEA:60876"/>
        <dbReference type="Rhea" id="RHEA-COMP:15698"/>
        <dbReference type="Rhea" id="RHEA-COMP:15719"/>
        <dbReference type="ChEBI" id="CHEBI:14649"/>
        <dbReference type="ChEBI" id="CHEBI:15377"/>
        <dbReference type="ChEBI" id="CHEBI:15378"/>
        <dbReference type="ChEBI" id="CHEBI:144029"/>
        <dbReference type="ChEBI" id="CHEBI:144051"/>
    </reaction>
    <physiologicalReaction direction="left-to-right" evidence="9">
        <dbReference type="Rhea" id="RHEA:60877"/>
    </physiologicalReaction>
</comment>
<dbReference type="InterPro" id="IPR049734">
    <property type="entry name" value="NudC-like_C"/>
</dbReference>
<dbReference type="CDD" id="cd03429">
    <property type="entry name" value="NUDIX_NADH_pyrophosphatase_Nudt13"/>
    <property type="match status" value="1"/>
</dbReference>
<keyword evidence="7" id="KW-0460">Magnesium</keyword>
<protein>
    <recommendedName>
        <fullName evidence="4">NAD(+) diphosphatase</fullName>
        <ecNumber evidence="4">3.6.1.22</ecNumber>
    </recommendedName>
</protein>
<dbReference type="FunFam" id="3.90.79.10:FF:000051">
    <property type="entry name" value="Probable NADH pyrophosphatase"/>
    <property type="match status" value="1"/>
</dbReference>
<keyword evidence="8" id="KW-0520">NAD</keyword>
<name>A0A133Q6K4_9BACT</name>
<dbReference type="GO" id="GO:0005829">
    <property type="term" value="C:cytosol"/>
    <property type="evidence" value="ECO:0007669"/>
    <property type="project" value="TreeGrafter"/>
</dbReference>
<organism evidence="12 13">
    <name type="scientific">Prevotella corporis</name>
    <dbReference type="NCBI Taxonomy" id="28128"/>
    <lineage>
        <taxon>Bacteria</taxon>
        <taxon>Pseudomonadati</taxon>
        <taxon>Bacteroidota</taxon>
        <taxon>Bacteroidia</taxon>
        <taxon>Bacteroidales</taxon>
        <taxon>Prevotellaceae</taxon>
        <taxon>Prevotella</taxon>
    </lineage>
</organism>
<keyword evidence="6 10" id="KW-0378">Hydrolase</keyword>
<dbReference type="EMBL" id="LRQG01000113">
    <property type="protein sequence ID" value="KXA38500.1"/>
    <property type="molecule type" value="Genomic_DNA"/>
</dbReference>
<dbReference type="PATRIC" id="fig|28128.5.peg.1632"/>
<dbReference type="EC" id="3.6.1.22" evidence="4"/>
<dbReference type="Pfam" id="PF09297">
    <property type="entry name" value="Zn_ribbon_NUD"/>
    <property type="match status" value="1"/>
</dbReference>
<gene>
    <name evidence="12" type="ORF">HMPREF3226_01593</name>
</gene>
<evidence type="ECO:0000256" key="7">
    <source>
        <dbReference type="ARBA" id="ARBA00022842"/>
    </source>
</evidence>
<dbReference type="Pfam" id="PF00293">
    <property type="entry name" value="NUDIX"/>
    <property type="match status" value="1"/>
</dbReference>
<dbReference type="AlphaFoldDB" id="A0A133Q6K4"/>
<dbReference type="InterPro" id="IPR020476">
    <property type="entry name" value="Nudix_hydrolase"/>
</dbReference>
<sequence>MNVMEYYWFIFCKSDLLLEKTDKGYSIPLSEESPVALRSWTQVMKVSPTINGYEVRALNIDTPVTNNLSFEMCNLRASYYKLQGDFYLAAGKCHELLYWNQNTQFCGKCGSPMKLHTEISKQCTNCGREIWPQVATAVIVLIHREDEVLLVHAKNFKSDFYGLVAGFVETGETLEEAVYREVMEETGIKIKNLTYFGSQTWPYPCGLMVGFNADYVSGEIKLQESELSKGAWFRKDNLPTLPEKLSIARKLIDNWLENNY</sequence>
<dbReference type="SUPFAM" id="SSF55811">
    <property type="entry name" value="Nudix"/>
    <property type="match status" value="1"/>
</dbReference>
<dbReference type="NCBIfam" id="NF001299">
    <property type="entry name" value="PRK00241.1"/>
    <property type="match status" value="1"/>
</dbReference>
<dbReference type="InterPro" id="IPR015376">
    <property type="entry name" value="Znr_NADH_PPase"/>
</dbReference>
<accession>A0A133Q6K4</accession>
<dbReference type="InterPro" id="IPR015797">
    <property type="entry name" value="NUDIX_hydrolase-like_dom_sf"/>
</dbReference>
<comment type="caution">
    <text evidence="12">The sequence shown here is derived from an EMBL/GenBank/DDBJ whole genome shotgun (WGS) entry which is preliminary data.</text>
</comment>
<comment type="cofactor">
    <cofactor evidence="1">
        <name>Mg(2+)</name>
        <dbReference type="ChEBI" id="CHEBI:18420"/>
    </cofactor>
</comment>
<dbReference type="GO" id="GO:0046872">
    <property type="term" value="F:metal ion binding"/>
    <property type="evidence" value="ECO:0007669"/>
    <property type="project" value="UniProtKB-KW"/>
</dbReference>
<evidence type="ECO:0000256" key="4">
    <source>
        <dbReference type="ARBA" id="ARBA00012381"/>
    </source>
</evidence>
<dbReference type="PROSITE" id="PS00893">
    <property type="entry name" value="NUDIX_BOX"/>
    <property type="match status" value="1"/>
</dbReference>
<evidence type="ECO:0000256" key="8">
    <source>
        <dbReference type="ARBA" id="ARBA00023027"/>
    </source>
</evidence>
<evidence type="ECO:0000313" key="13">
    <source>
        <dbReference type="Proteomes" id="UP000070533"/>
    </source>
</evidence>
<dbReference type="Pfam" id="PF09296">
    <property type="entry name" value="NUDIX-like"/>
    <property type="match status" value="1"/>
</dbReference>
<dbReference type="PANTHER" id="PTHR42904:SF6">
    <property type="entry name" value="NAD-CAPPED RNA HYDROLASE NUDT12"/>
    <property type="match status" value="1"/>
</dbReference>
<evidence type="ECO:0000256" key="9">
    <source>
        <dbReference type="ARBA" id="ARBA00023679"/>
    </source>
</evidence>
<keyword evidence="5" id="KW-0479">Metal-binding</keyword>
<dbReference type="PRINTS" id="PR00502">
    <property type="entry name" value="NUDIXFAMILY"/>
</dbReference>
<feature type="domain" description="Nudix hydrolase" evidence="11">
    <location>
        <begin position="132"/>
        <end position="258"/>
    </location>
</feature>
<keyword evidence="13" id="KW-1185">Reference proteome</keyword>
<evidence type="ECO:0000256" key="3">
    <source>
        <dbReference type="ARBA" id="ARBA00009595"/>
    </source>
</evidence>
<evidence type="ECO:0000313" key="12">
    <source>
        <dbReference type="EMBL" id="KXA38500.1"/>
    </source>
</evidence>
<evidence type="ECO:0000256" key="6">
    <source>
        <dbReference type="ARBA" id="ARBA00022801"/>
    </source>
</evidence>
<evidence type="ECO:0000256" key="10">
    <source>
        <dbReference type="RuleBase" id="RU003476"/>
    </source>
</evidence>
<dbReference type="eggNOG" id="COG2816">
    <property type="taxonomic scope" value="Bacteria"/>
</dbReference>
<dbReference type="GO" id="GO:0019677">
    <property type="term" value="P:NAD+ catabolic process"/>
    <property type="evidence" value="ECO:0007669"/>
    <property type="project" value="TreeGrafter"/>
</dbReference>
<comment type="cofactor">
    <cofactor evidence="2">
        <name>Zn(2+)</name>
        <dbReference type="ChEBI" id="CHEBI:29105"/>
    </cofactor>
</comment>
<dbReference type="Proteomes" id="UP000070533">
    <property type="component" value="Unassembled WGS sequence"/>
</dbReference>
<evidence type="ECO:0000256" key="5">
    <source>
        <dbReference type="ARBA" id="ARBA00022723"/>
    </source>
</evidence>
<dbReference type="PANTHER" id="PTHR42904">
    <property type="entry name" value="NUDIX HYDROLASE, NUDC SUBFAMILY"/>
    <property type="match status" value="1"/>
</dbReference>
<dbReference type="GO" id="GO:0006742">
    <property type="term" value="P:NADP+ catabolic process"/>
    <property type="evidence" value="ECO:0007669"/>
    <property type="project" value="TreeGrafter"/>
</dbReference>
<dbReference type="Gene3D" id="3.90.79.20">
    <property type="match status" value="1"/>
</dbReference>
<dbReference type="InterPro" id="IPR020084">
    <property type="entry name" value="NUDIX_hydrolase_CS"/>
</dbReference>
<dbReference type="InterPro" id="IPR050241">
    <property type="entry name" value="NAD-cap_RNA_hydrolase_NudC"/>
</dbReference>
<proteinExistence type="inferred from homology"/>
<evidence type="ECO:0000256" key="1">
    <source>
        <dbReference type="ARBA" id="ARBA00001946"/>
    </source>
</evidence>
<dbReference type="Gene3D" id="3.90.79.10">
    <property type="entry name" value="Nucleoside Triphosphate Pyrophosphohydrolase"/>
    <property type="match status" value="1"/>
</dbReference>
<dbReference type="STRING" id="28128.HMPREF3226_01593"/>
<dbReference type="InterPro" id="IPR000086">
    <property type="entry name" value="NUDIX_hydrolase_dom"/>
</dbReference>